<accession>U2TJ55</accession>
<dbReference type="Proteomes" id="UP000016638">
    <property type="component" value="Unassembled WGS sequence"/>
</dbReference>
<comment type="similarity">
    <text evidence="1">Belongs to the protein kinase superfamily. ADCK protein kinase family.</text>
</comment>
<evidence type="ECO:0000259" key="2">
    <source>
        <dbReference type="PROSITE" id="PS50011"/>
    </source>
</evidence>
<dbReference type="CDD" id="cd05121">
    <property type="entry name" value="ABC1_ADCK3-like"/>
    <property type="match status" value="1"/>
</dbReference>
<organism evidence="3 4">
    <name type="scientific">Olsenella profusa F0195</name>
    <dbReference type="NCBI Taxonomy" id="1125712"/>
    <lineage>
        <taxon>Bacteria</taxon>
        <taxon>Bacillati</taxon>
        <taxon>Actinomycetota</taxon>
        <taxon>Coriobacteriia</taxon>
        <taxon>Coriobacteriales</taxon>
        <taxon>Atopobiaceae</taxon>
        <taxon>Olsenella</taxon>
    </lineage>
</organism>
<dbReference type="PROSITE" id="PS50011">
    <property type="entry name" value="PROTEIN_KINASE_DOM"/>
    <property type="match status" value="1"/>
</dbReference>
<comment type="caution">
    <text evidence="3">The sequence shown here is derived from an EMBL/GenBank/DDBJ whole genome shotgun (WGS) entry which is preliminary data.</text>
</comment>
<dbReference type="PANTHER" id="PTHR10566:SF113">
    <property type="entry name" value="PROTEIN ACTIVITY OF BC1 COMPLEX KINASE 7, CHLOROPLASTIC"/>
    <property type="match status" value="1"/>
</dbReference>
<dbReference type="InterPro" id="IPR050154">
    <property type="entry name" value="UbiB_kinase"/>
</dbReference>
<keyword evidence="4" id="KW-1185">Reference proteome</keyword>
<dbReference type="InterPro" id="IPR004147">
    <property type="entry name" value="ABC1_dom"/>
</dbReference>
<dbReference type="InterPro" id="IPR011009">
    <property type="entry name" value="Kinase-like_dom_sf"/>
</dbReference>
<evidence type="ECO:0000256" key="1">
    <source>
        <dbReference type="ARBA" id="ARBA00009670"/>
    </source>
</evidence>
<dbReference type="PANTHER" id="PTHR10566">
    <property type="entry name" value="CHAPERONE-ACTIVITY OF BC1 COMPLEX CABC1 -RELATED"/>
    <property type="match status" value="1"/>
</dbReference>
<dbReference type="Pfam" id="PF03109">
    <property type="entry name" value="ABC1"/>
    <property type="match status" value="1"/>
</dbReference>
<feature type="domain" description="Protein kinase" evidence="2">
    <location>
        <begin position="116"/>
        <end position="479"/>
    </location>
</feature>
<evidence type="ECO:0000313" key="3">
    <source>
        <dbReference type="EMBL" id="ERL06510.1"/>
    </source>
</evidence>
<dbReference type="STRING" id="1125712.HMPREF1316_1342"/>
<dbReference type="eggNOG" id="COG0661">
    <property type="taxonomic scope" value="Bacteria"/>
</dbReference>
<protein>
    <submittedName>
        <fullName evidence="3">ABC1 family protein</fullName>
    </submittedName>
</protein>
<dbReference type="EMBL" id="AWEZ01000064">
    <property type="protein sequence ID" value="ERL06510.1"/>
    <property type="molecule type" value="Genomic_DNA"/>
</dbReference>
<dbReference type="SUPFAM" id="SSF56112">
    <property type="entry name" value="Protein kinase-like (PK-like)"/>
    <property type="match status" value="1"/>
</dbReference>
<dbReference type="Gene3D" id="1.10.510.10">
    <property type="entry name" value="Transferase(Phosphotransferase) domain 1"/>
    <property type="match status" value="1"/>
</dbReference>
<dbReference type="RefSeq" id="WP_021726964.1">
    <property type="nucleotide sequence ID" value="NZ_AWEZ01000064.1"/>
</dbReference>
<dbReference type="OrthoDB" id="9795390at2"/>
<dbReference type="GO" id="GO:0004672">
    <property type="term" value="F:protein kinase activity"/>
    <property type="evidence" value="ECO:0007669"/>
    <property type="project" value="InterPro"/>
</dbReference>
<dbReference type="InterPro" id="IPR000719">
    <property type="entry name" value="Prot_kinase_dom"/>
</dbReference>
<reference evidence="3 4" key="1">
    <citation type="submission" date="2013-08" db="EMBL/GenBank/DDBJ databases">
        <authorList>
            <person name="Durkin A.S."/>
            <person name="Haft D.R."/>
            <person name="McCorrison J."/>
            <person name="Torralba M."/>
            <person name="Gillis M."/>
            <person name="Haft D.H."/>
            <person name="Methe B."/>
            <person name="Sutton G."/>
            <person name="Nelson K.E."/>
        </authorList>
    </citation>
    <scope>NUCLEOTIDE SEQUENCE [LARGE SCALE GENOMIC DNA]</scope>
    <source>
        <strain evidence="3 4">F0195</strain>
    </source>
</reference>
<dbReference type="GO" id="GO:0005524">
    <property type="term" value="F:ATP binding"/>
    <property type="evidence" value="ECO:0007669"/>
    <property type="project" value="InterPro"/>
</dbReference>
<name>U2TJ55_9ACTN</name>
<dbReference type="PATRIC" id="fig|1125712.3.peg.2108"/>
<sequence length="554" mass="60801">MDRGRYGRVVRLFTRFGLELWWLDTGKRLRSADRQRRLEHRVYMRQARQFRETAERLGGLIIKLGQYLSVRVDMLPREYTDELSTLQDSVPPVPYGDIAGVFEESSGTTVDEAFATFEREPLAAASLGQVHGATLASGRHVAVKILRPHIAETIETDLAALKTIFGMAQRHTKLGATIDFDQLYAEFERTVSAELDLMREGKSAEAVRDNLRDFPNVAIPDIQWEQSSSKVLTMEYMEGVSISDITALDALDVDRAQLATDLIDVFAEMILYNGLFHADPHPGNVHVRSDGTIVLLDFGMMGSITDDMRDGFMGVVTALFSRDASSLVERLGALGFIRSGTDTEGFVKAVSVLLGRLDMDDPAKALSALENYTDELRDFMYEQPFQLPANVAFLGKAVATVAGICQGLNPDIDFVAELTPLAEDLLGGGERGGPSDLSSRLKDMGKDAIPALGQLPGLIERASSGKLAVRLSRSQEARLVEAQHRSSDRMVRGLLGMALFVPGTLGGMTAGWSLPAIVLSASGLLLMLRQAYFVGRGEMGERSGPRFHRYGHSQ</sequence>
<evidence type="ECO:0000313" key="4">
    <source>
        <dbReference type="Proteomes" id="UP000016638"/>
    </source>
</evidence>
<gene>
    <name evidence="3" type="ORF">HMPREF1316_1342</name>
</gene>
<proteinExistence type="inferred from homology"/>
<dbReference type="AlphaFoldDB" id="U2TJ55"/>